<proteinExistence type="predicted"/>
<sequence>MRPRTALRNTEWRKSSYSGSNGGECGECSVIDGAAWRTSSYSGSDGGDCVQVADGCPAGAVPVRDSKNPSGPVLTVGAPAWQAFVDGLR</sequence>
<evidence type="ECO:0000313" key="4">
    <source>
        <dbReference type="Proteomes" id="UP001474181"/>
    </source>
</evidence>
<evidence type="ECO:0000256" key="1">
    <source>
        <dbReference type="SAM" id="MobiDB-lite"/>
    </source>
</evidence>
<comment type="caution">
    <text evidence="3">The sequence shown here is derived from an EMBL/GenBank/DDBJ whole genome shotgun (WGS) entry which is preliminary data.</text>
</comment>
<evidence type="ECO:0000313" key="3">
    <source>
        <dbReference type="EMBL" id="MER7178516.1"/>
    </source>
</evidence>
<dbReference type="EMBL" id="JBEPEK010000013">
    <property type="protein sequence ID" value="MER7178516.1"/>
    <property type="molecule type" value="Genomic_DNA"/>
</dbReference>
<name>A0ABV1WNS3_9ACTN</name>
<dbReference type="Pfam" id="PF04149">
    <property type="entry name" value="DUF397"/>
    <property type="match status" value="1"/>
</dbReference>
<reference evidence="3 4" key="1">
    <citation type="submission" date="2024-06" db="EMBL/GenBank/DDBJ databases">
        <title>The Natural Products Discovery Center: Release of the First 8490 Sequenced Strains for Exploring Actinobacteria Biosynthetic Diversity.</title>
        <authorList>
            <person name="Kalkreuter E."/>
            <person name="Kautsar S.A."/>
            <person name="Yang D."/>
            <person name="Bader C.D."/>
            <person name="Teijaro C.N."/>
            <person name="Fluegel L."/>
            <person name="Davis C.M."/>
            <person name="Simpson J.R."/>
            <person name="Lauterbach L."/>
            <person name="Steele A.D."/>
            <person name="Gui C."/>
            <person name="Meng S."/>
            <person name="Li G."/>
            <person name="Viehrig K."/>
            <person name="Ye F."/>
            <person name="Su P."/>
            <person name="Kiefer A.F."/>
            <person name="Nichols A."/>
            <person name="Cepeda A.J."/>
            <person name="Yan W."/>
            <person name="Fan B."/>
            <person name="Jiang Y."/>
            <person name="Adhikari A."/>
            <person name="Zheng C.-J."/>
            <person name="Schuster L."/>
            <person name="Cowan T.M."/>
            <person name="Smanski M.J."/>
            <person name="Chevrette M.G."/>
            <person name="De Carvalho L.P.S."/>
            <person name="Shen B."/>
        </authorList>
    </citation>
    <scope>NUCLEOTIDE SEQUENCE [LARGE SCALE GENOMIC DNA]</scope>
    <source>
        <strain evidence="3 4">NPDC000234</strain>
    </source>
</reference>
<feature type="region of interest" description="Disordered" evidence="1">
    <location>
        <begin position="1"/>
        <end position="23"/>
    </location>
</feature>
<evidence type="ECO:0000259" key="2">
    <source>
        <dbReference type="Pfam" id="PF04149"/>
    </source>
</evidence>
<feature type="domain" description="DUF397" evidence="2">
    <location>
        <begin position="34"/>
        <end position="89"/>
    </location>
</feature>
<dbReference type="Proteomes" id="UP001474181">
    <property type="component" value="Unassembled WGS sequence"/>
</dbReference>
<gene>
    <name evidence="3" type="ORF">ABT404_03330</name>
</gene>
<dbReference type="RefSeq" id="WP_350776940.1">
    <property type="nucleotide sequence ID" value="NZ_JBEPEK010000013.1"/>
</dbReference>
<dbReference type="InterPro" id="IPR007278">
    <property type="entry name" value="DUF397"/>
</dbReference>
<organism evidence="3 4">
    <name type="scientific">Streptomyces hyaluromycini</name>
    <dbReference type="NCBI Taxonomy" id="1377993"/>
    <lineage>
        <taxon>Bacteria</taxon>
        <taxon>Bacillati</taxon>
        <taxon>Actinomycetota</taxon>
        <taxon>Actinomycetes</taxon>
        <taxon>Kitasatosporales</taxon>
        <taxon>Streptomycetaceae</taxon>
        <taxon>Streptomyces</taxon>
    </lineage>
</organism>
<accession>A0ABV1WNS3</accession>
<keyword evidence="4" id="KW-1185">Reference proteome</keyword>
<protein>
    <submittedName>
        <fullName evidence="3">DUF397 domain-containing protein</fullName>
    </submittedName>
</protein>